<dbReference type="HAMAP" id="MF_00836">
    <property type="entry name" value="PhnN"/>
    <property type="match status" value="1"/>
</dbReference>
<feature type="binding site" evidence="6">
    <location>
        <begin position="6"/>
        <end position="13"/>
    </location>
    <ligand>
        <name>ATP</name>
        <dbReference type="ChEBI" id="CHEBI:30616"/>
    </ligand>
</feature>
<dbReference type="SUPFAM" id="SSF52540">
    <property type="entry name" value="P-loop containing nucleoside triphosphate hydrolases"/>
    <property type="match status" value="1"/>
</dbReference>
<proteinExistence type="inferred from homology"/>
<evidence type="ECO:0000256" key="3">
    <source>
        <dbReference type="ARBA" id="ARBA00022679"/>
    </source>
</evidence>
<comment type="function">
    <text evidence="6">Catalyzes the phosphorylation of ribose 1,5-bisphosphate to 5-phospho-D-ribosyl alpha-1-diphosphate (PRPP).</text>
</comment>
<evidence type="ECO:0000256" key="1">
    <source>
        <dbReference type="ARBA" id="ARBA00000373"/>
    </source>
</evidence>
<dbReference type="Gene3D" id="3.40.50.300">
    <property type="entry name" value="P-loop containing nucleotide triphosphate hydrolases"/>
    <property type="match status" value="1"/>
</dbReference>
<comment type="caution">
    <text evidence="7">The sequence shown here is derived from an EMBL/GenBank/DDBJ whole genome shotgun (WGS) entry which is preliminary data.</text>
</comment>
<dbReference type="EMBL" id="BMZE01000002">
    <property type="protein sequence ID" value="GHA20594.1"/>
    <property type="molecule type" value="Genomic_DNA"/>
</dbReference>
<protein>
    <recommendedName>
        <fullName evidence="6">Ribose 1,5-bisphosphate phosphokinase PhnN</fullName>
        <ecNumber evidence="6">2.7.4.23</ecNumber>
    </recommendedName>
    <alternativeName>
        <fullName evidence="6">Ribose 1,5-bisphosphokinase</fullName>
    </alternativeName>
</protein>
<evidence type="ECO:0000313" key="8">
    <source>
        <dbReference type="Proteomes" id="UP000646579"/>
    </source>
</evidence>
<keyword evidence="3 6" id="KW-0808">Transferase</keyword>
<comment type="similarity">
    <text evidence="6">Belongs to the ribose 1,5-bisphosphokinase family.</text>
</comment>
<keyword evidence="8" id="KW-1185">Reference proteome</keyword>
<comment type="catalytic activity">
    <reaction evidence="1 6">
        <text>alpha-D-ribose 1,5-bisphosphate + ATP = 5-phospho-alpha-D-ribose 1-diphosphate + ADP</text>
        <dbReference type="Rhea" id="RHEA:20109"/>
        <dbReference type="ChEBI" id="CHEBI:30616"/>
        <dbReference type="ChEBI" id="CHEBI:58017"/>
        <dbReference type="ChEBI" id="CHEBI:68688"/>
        <dbReference type="ChEBI" id="CHEBI:456216"/>
        <dbReference type="EC" id="2.7.4.23"/>
    </reaction>
</comment>
<dbReference type="InterPro" id="IPR027417">
    <property type="entry name" value="P-loop_NTPase"/>
</dbReference>
<dbReference type="GO" id="GO:0033863">
    <property type="term" value="F:ribose 1,5-bisphosphate phosphokinase activity"/>
    <property type="evidence" value="ECO:0007669"/>
    <property type="project" value="UniProtKB-UniRule"/>
</dbReference>
<dbReference type="AlphaFoldDB" id="A0A918S2I5"/>
<accession>A0A918S2I5</accession>
<sequence length="184" mass="19933">MVLVVGPSGVGKDTLIAGAQKAFRQDERYVFVRRIVTREADVEAEDHDSMGRADFEAAEARGQFALSWQAHGLRYALPLSAATDVVLGRVVVANVSRHSVAPALEKFPRCRVVQINAEIGLRAERLAARGREPRDQIAARLARDVVPLPDAARPIMLDNSGSIANGVASFVLALRTIAAQIEQK</sequence>
<reference evidence="7" key="1">
    <citation type="journal article" date="2014" name="Int. J. Syst. Evol. Microbiol.">
        <title>Complete genome sequence of Corynebacterium casei LMG S-19264T (=DSM 44701T), isolated from a smear-ripened cheese.</title>
        <authorList>
            <consortium name="US DOE Joint Genome Institute (JGI-PGF)"/>
            <person name="Walter F."/>
            <person name="Albersmeier A."/>
            <person name="Kalinowski J."/>
            <person name="Ruckert C."/>
        </authorList>
    </citation>
    <scope>NUCLEOTIDE SEQUENCE</scope>
    <source>
        <strain evidence="7">KCTC 32437</strain>
    </source>
</reference>
<dbReference type="GO" id="GO:0005524">
    <property type="term" value="F:ATP binding"/>
    <property type="evidence" value="ECO:0007669"/>
    <property type="project" value="UniProtKB-KW"/>
</dbReference>
<evidence type="ECO:0000256" key="5">
    <source>
        <dbReference type="ARBA" id="ARBA00022840"/>
    </source>
</evidence>
<evidence type="ECO:0000256" key="6">
    <source>
        <dbReference type="HAMAP-Rule" id="MF_00836"/>
    </source>
</evidence>
<comment type="pathway">
    <text evidence="2 6">Metabolic intermediate biosynthesis; 5-phospho-alpha-D-ribose 1-diphosphate biosynthesis; 5-phospho-alpha-D-ribose 1-diphosphate from D-ribose 5-phosphate (route II): step 3/3.</text>
</comment>
<evidence type="ECO:0000256" key="4">
    <source>
        <dbReference type="ARBA" id="ARBA00022741"/>
    </source>
</evidence>
<dbReference type="NCBIfam" id="TIGR02322">
    <property type="entry name" value="phosphon_PhnN"/>
    <property type="match status" value="1"/>
</dbReference>
<name>A0A918S2I5_9HYPH</name>
<dbReference type="EC" id="2.7.4.23" evidence="6"/>
<dbReference type="Proteomes" id="UP000646579">
    <property type="component" value="Unassembled WGS sequence"/>
</dbReference>
<keyword evidence="4 6" id="KW-0547">Nucleotide-binding</keyword>
<dbReference type="GO" id="GO:0019634">
    <property type="term" value="P:organic phosphonate metabolic process"/>
    <property type="evidence" value="ECO:0007669"/>
    <property type="project" value="UniProtKB-UniRule"/>
</dbReference>
<gene>
    <name evidence="6 7" type="primary">phnN</name>
    <name evidence="7" type="ORF">GCM10007989_14630</name>
</gene>
<keyword evidence="5 6" id="KW-0067">ATP-binding</keyword>
<organism evidence="7 8">
    <name type="scientific">Devosia pacifica</name>
    <dbReference type="NCBI Taxonomy" id="1335967"/>
    <lineage>
        <taxon>Bacteria</taxon>
        <taxon>Pseudomonadati</taxon>
        <taxon>Pseudomonadota</taxon>
        <taxon>Alphaproteobacteria</taxon>
        <taxon>Hyphomicrobiales</taxon>
        <taxon>Devosiaceae</taxon>
        <taxon>Devosia</taxon>
    </lineage>
</organism>
<reference evidence="7" key="2">
    <citation type="submission" date="2020-09" db="EMBL/GenBank/DDBJ databases">
        <authorList>
            <person name="Sun Q."/>
            <person name="Kim S."/>
        </authorList>
    </citation>
    <scope>NUCLEOTIDE SEQUENCE</scope>
    <source>
        <strain evidence="7">KCTC 32437</strain>
    </source>
</reference>
<dbReference type="GO" id="GO:0006015">
    <property type="term" value="P:5-phosphoribose 1-diphosphate biosynthetic process"/>
    <property type="evidence" value="ECO:0007669"/>
    <property type="project" value="UniProtKB-UniRule"/>
</dbReference>
<evidence type="ECO:0000313" key="7">
    <source>
        <dbReference type="EMBL" id="GHA20594.1"/>
    </source>
</evidence>
<dbReference type="InterPro" id="IPR012699">
    <property type="entry name" value="PhnN"/>
</dbReference>
<evidence type="ECO:0000256" key="2">
    <source>
        <dbReference type="ARBA" id="ARBA00005069"/>
    </source>
</evidence>